<name>A0A8D8LGR8_CULPI</name>
<dbReference type="EMBL" id="HBUE01355050">
    <property type="protein sequence ID" value="CAG6605129.1"/>
    <property type="molecule type" value="Transcribed_RNA"/>
</dbReference>
<organism evidence="2">
    <name type="scientific">Culex pipiens</name>
    <name type="common">House mosquito</name>
    <dbReference type="NCBI Taxonomy" id="7175"/>
    <lineage>
        <taxon>Eukaryota</taxon>
        <taxon>Metazoa</taxon>
        <taxon>Ecdysozoa</taxon>
        <taxon>Arthropoda</taxon>
        <taxon>Hexapoda</taxon>
        <taxon>Insecta</taxon>
        <taxon>Pterygota</taxon>
        <taxon>Neoptera</taxon>
        <taxon>Endopterygota</taxon>
        <taxon>Diptera</taxon>
        <taxon>Nematocera</taxon>
        <taxon>Culicoidea</taxon>
        <taxon>Culicidae</taxon>
        <taxon>Culicinae</taxon>
        <taxon>Culicini</taxon>
        <taxon>Culex</taxon>
        <taxon>Culex</taxon>
    </lineage>
</organism>
<proteinExistence type="predicted"/>
<dbReference type="EMBL" id="HBUE01355048">
    <property type="protein sequence ID" value="CAG6605124.1"/>
    <property type="molecule type" value="Transcribed_RNA"/>
</dbReference>
<accession>A0A8D8LGR8</accession>
<dbReference type="EMBL" id="HBUE01247860">
    <property type="protein sequence ID" value="CAG6552789.1"/>
    <property type="molecule type" value="Transcribed_RNA"/>
</dbReference>
<dbReference type="EMBL" id="HBUE01247862">
    <property type="protein sequence ID" value="CAG6552794.1"/>
    <property type="molecule type" value="Transcribed_RNA"/>
</dbReference>
<evidence type="ECO:0000313" key="2">
    <source>
        <dbReference type="EMBL" id="CAG6605127.1"/>
    </source>
</evidence>
<dbReference type="EMBL" id="HBUE01355049">
    <property type="protein sequence ID" value="CAG6605127.1"/>
    <property type="molecule type" value="Transcribed_RNA"/>
</dbReference>
<evidence type="ECO:0000256" key="1">
    <source>
        <dbReference type="SAM" id="MobiDB-lite"/>
    </source>
</evidence>
<dbReference type="EMBL" id="HBUE01247861">
    <property type="protein sequence ID" value="CAG6552792.1"/>
    <property type="molecule type" value="Transcribed_RNA"/>
</dbReference>
<dbReference type="AlphaFoldDB" id="A0A8D8LGR8"/>
<feature type="compositionally biased region" description="Basic residues" evidence="1">
    <location>
        <begin position="52"/>
        <end position="64"/>
    </location>
</feature>
<feature type="region of interest" description="Disordered" evidence="1">
    <location>
        <begin position="1"/>
        <end position="64"/>
    </location>
</feature>
<sequence>MGHQGTGQAEVHPAVQHDRPQPVRLPDGAAGAQHHGPNQATPGQPRPDLGPRRHGLRRAARLRRVRAGHVSVRFGAAGREGAGGAAPGADPTLVPQGNVAPRIGRWFAPRVGFVAGRRAQCARGAGRAAGSAVRAADVFVRGQA</sequence>
<protein>
    <submittedName>
        <fullName evidence="2">(northern house mosquito) hypothetical protein</fullName>
    </submittedName>
</protein>
<reference evidence="2" key="1">
    <citation type="submission" date="2021-05" db="EMBL/GenBank/DDBJ databases">
        <authorList>
            <person name="Alioto T."/>
            <person name="Alioto T."/>
            <person name="Gomez Garrido J."/>
        </authorList>
    </citation>
    <scope>NUCLEOTIDE SEQUENCE</scope>
</reference>